<accession>A0A2K3CY51</accession>
<dbReference type="EMBL" id="CM008975">
    <property type="protein sequence ID" value="PNW73211.1"/>
    <property type="molecule type" value="Genomic_DNA"/>
</dbReference>
<evidence type="ECO:0000256" key="1">
    <source>
        <dbReference type="ARBA" id="ARBA00022490"/>
    </source>
</evidence>
<feature type="region of interest" description="Disordered" evidence="2">
    <location>
        <begin position="252"/>
        <end position="273"/>
    </location>
</feature>
<dbReference type="PANTHER" id="PTHR13339">
    <property type="entry name" value="COP9 SIGNALOSOME COMPLEX SUBUNIT 8"/>
    <property type="match status" value="1"/>
</dbReference>
<name>A0A2K3CY51_CHLRE</name>
<dbReference type="Proteomes" id="UP000006906">
    <property type="component" value="Chromosome 14"/>
</dbReference>
<gene>
    <name evidence="3" type="ORF">CHLRE_14g623250v5</name>
</gene>
<dbReference type="AlphaFoldDB" id="A0A2K3CY51"/>
<dbReference type="InParanoid" id="A0A2K3CY51"/>
<dbReference type="GO" id="GO:0008180">
    <property type="term" value="C:COP9 signalosome"/>
    <property type="evidence" value="ECO:0007669"/>
    <property type="project" value="InterPro"/>
</dbReference>
<protein>
    <submittedName>
        <fullName evidence="3">Uncharacterized protein</fullName>
    </submittedName>
</protein>
<reference evidence="3 4" key="1">
    <citation type="journal article" date="2007" name="Science">
        <title>The Chlamydomonas genome reveals the evolution of key animal and plant functions.</title>
        <authorList>
            <person name="Merchant S.S."/>
            <person name="Prochnik S.E."/>
            <person name="Vallon O."/>
            <person name="Harris E.H."/>
            <person name="Karpowicz S.J."/>
            <person name="Witman G.B."/>
            <person name="Terry A."/>
            <person name="Salamov A."/>
            <person name="Fritz-Laylin L.K."/>
            <person name="Marechal-Drouard L."/>
            <person name="Marshall W.F."/>
            <person name="Qu L.H."/>
            <person name="Nelson D.R."/>
            <person name="Sanderfoot A.A."/>
            <person name="Spalding M.H."/>
            <person name="Kapitonov V.V."/>
            <person name="Ren Q."/>
            <person name="Ferris P."/>
            <person name="Lindquist E."/>
            <person name="Shapiro H."/>
            <person name="Lucas S.M."/>
            <person name="Grimwood J."/>
            <person name="Schmutz J."/>
            <person name="Cardol P."/>
            <person name="Cerutti H."/>
            <person name="Chanfreau G."/>
            <person name="Chen C.L."/>
            <person name="Cognat V."/>
            <person name="Croft M.T."/>
            <person name="Dent R."/>
            <person name="Dutcher S."/>
            <person name="Fernandez E."/>
            <person name="Fukuzawa H."/>
            <person name="Gonzalez-Ballester D."/>
            <person name="Gonzalez-Halphen D."/>
            <person name="Hallmann A."/>
            <person name="Hanikenne M."/>
            <person name="Hippler M."/>
            <person name="Inwood W."/>
            <person name="Jabbari K."/>
            <person name="Kalanon M."/>
            <person name="Kuras R."/>
            <person name="Lefebvre P.A."/>
            <person name="Lemaire S.D."/>
            <person name="Lobanov A.V."/>
            <person name="Lohr M."/>
            <person name="Manuell A."/>
            <person name="Meier I."/>
            <person name="Mets L."/>
            <person name="Mittag M."/>
            <person name="Mittelmeier T."/>
            <person name="Moroney J.V."/>
            <person name="Moseley J."/>
            <person name="Napoli C."/>
            <person name="Nedelcu A.M."/>
            <person name="Niyogi K."/>
            <person name="Novoselov S.V."/>
            <person name="Paulsen I.T."/>
            <person name="Pazour G."/>
            <person name="Purton S."/>
            <person name="Ral J.P."/>
            <person name="Riano-Pachon D.M."/>
            <person name="Riekhof W."/>
            <person name="Rymarquis L."/>
            <person name="Schroda M."/>
            <person name="Stern D."/>
            <person name="Umen J."/>
            <person name="Willows R."/>
            <person name="Wilson N."/>
            <person name="Zimmer S.L."/>
            <person name="Allmer J."/>
            <person name="Balk J."/>
            <person name="Bisova K."/>
            <person name="Chen C.J."/>
            <person name="Elias M."/>
            <person name="Gendler K."/>
            <person name="Hauser C."/>
            <person name="Lamb M.R."/>
            <person name="Ledford H."/>
            <person name="Long J.C."/>
            <person name="Minagawa J."/>
            <person name="Page M.D."/>
            <person name="Pan J."/>
            <person name="Pootakham W."/>
            <person name="Roje S."/>
            <person name="Rose A."/>
            <person name="Stahlberg E."/>
            <person name="Terauchi A.M."/>
            <person name="Yang P."/>
            <person name="Ball S."/>
            <person name="Bowler C."/>
            <person name="Dieckmann C.L."/>
            <person name="Gladyshev V.N."/>
            <person name="Green P."/>
            <person name="Jorgensen R."/>
            <person name="Mayfield S."/>
            <person name="Mueller-Roeber B."/>
            <person name="Rajamani S."/>
            <person name="Sayre R.T."/>
            <person name="Brokstein P."/>
            <person name="Dubchak I."/>
            <person name="Goodstein D."/>
            <person name="Hornick L."/>
            <person name="Huang Y.W."/>
            <person name="Jhaveri J."/>
            <person name="Luo Y."/>
            <person name="Martinez D."/>
            <person name="Ngau W.C."/>
            <person name="Otillar B."/>
            <person name="Poliakov A."/>
            <person name="Porter A."/>
            <person name="Szajkowski L."/>
            <person name="Werner G."/>
            <person name="Zhou K."/>
            <person name="Grigoriev I.V."/>
            <person name="Rokhsar D.S."/>
            <person name="Grossman A.R."/>
        </authorList>
    </citation>
    <scope>NUCLEOTIDE SEQUENCE [LARGE SCALE GENOMIC DNA]</scope>
    <source>
        <strain evidence="4">CC-503</strain>
    </source>
</reference>
<evidence type="ECO:0000313" key="3">
    <source>
        <dbReference type="EMBL" id="PNW73211.1"/>
    </source>
</evidence>
<organism evidence="3 4">
    <name type="scientific">Chlamydomonas reinhardtii</name>
    <name type="common">Chlamydomonas smithii</name>
    <dbReference type="NCBI Taxonomy" id="3055"/>
    <lineage>
        <taxon>Eukaryota</taxon>
        <taxon>Viridiplantae</taxon>
        <taxon>Chlorophyta</taxon>
        <taxon>core chlorophytes</taxon>
        <taxon>Chlorophyceae</taxon>
        <taxon>CS clade</taxon>
        <taxon>Chlamydomonadales</taxon>
        <taxon>Chlamydomonadaceae</taxon>
        <taxon>Chlamydomonas</taxon>
    </lineage>
</organism>
<dbReference type="Gramene" id="PNW73211">
    <property type="protein sequence ID" value="PNW73211"/>
    <property type="gene ID" value="CHLRE_14g623250v5"/>
</dbReference>
<dbReference type="GeneID" id="66056264"/>
<evidence type="ECO:0000256" key="2">
    <source>
        <dbReference type="SAM" id="MobiDB-lite"/>
    </source>
</evidence>
<dbReference type="OrthoDB" id="561360at2759"/>
<proteinExistence type="predicted"/>
<sequence>MSGSRRSLSLIDILRQLDHHAQHQFFAGSPVLPSAREFCGARLACHALRDIVDLSNLVNVRLRLPCNIVAAGLRHEQQSLLARFQSCRSLTIVYSEEDDVLGSCAAEQPQPTPEQVAPLCVSTGVGVRELRLESHTMGLADLVACVAALRLPNVRVLELRTSRQENNDGLRDSSSHTALSALRAALPLLEELRLPYTSYLLGLGAAFSGSSLTSVGVSMPGLLSRPQVRGLLQLQQLRNLEVLASPGEHVGGSGEIGAQAPTSVDGGGGGGVPGDADDAATLAGLHVGQAEQLWALRLLLTSAPPGLQRVKVSSGFAPTAEVAIWLEAGQVQSIEADSGYVQTLNYLAAALLPRLAASGQRRVPSIKLGSLLGNATTLVSYLQPQRPLARLLRLCDSVELEEVDAFAGIRLVKDREVIGFTANERVRITSALHTVVLAFGCWPKHVRIRVVGASCRPAWWQRHRTSAAGKAVAVQCQLWRRPQPQPPPPAQQAHVQL</sequence>
<dbReference type="InterPro" id="IPR033205">
    <property type="entry name" value="COP9_CSN8"/>
</dbReference>
<dbReference type="PANTHER" id="PTHR13339:SF0">
    <property type="entry name" value="COP9 SIGNALOSOME COMPLEX SUBUNIT 8"/>
    <property type="match status" value="1"/>
</dbReference>
<dbReference type="GO" id="GO:0010387">
    <property type="term" value="P:COP9 signalosome assembly"/>
    <property type="evidence" value="ECO:0007669"/>
    <property type="project" value="InterPro"/>
</dbReference>
<keyword evidence="1" id="KW-0963">Cytoplasm</keyword>
<evidence type="ECO:0000313" key="4">
    <source>
        <dbReference type="Proteomes" id="UP000006906"/>
    </source>
</evidence>
<dbReference type="KEGG" id="cre:CHLRE_14g623250v5"/>
<keyword evidence="4" id="KW-1185">Reference proteome</keyword>
<dbReference type="GO" id="GO:0000338">
    <property type="term" value="P:protein deneddylation"/>
    <property type="evidence" value="ECO:0007669"/>
    <property type="project" value="InterPro"/>
</dbReference>
<dbReference type="RefSeq" id="XP_042916901.1">
    <property type="nucleotide sequence ID" value="XM_043070228.1"/>
</dbReference>